<dbReference type="Pfam" id="PF01546">
    <property type="entry name" value="Peptidase_M20"/>
    <property type="match status" value="1"/>
</dbReference>
<dbReference type="Gene3D" id="3.30.70.360">
    <property type="match status" value="1"/>
</dbReference>
<evidence type="ECO:0000256" key="1">
    <source>
        <dbReference type="ARBA" id="ARBA00022723"/>
    </source>
</evidence>
<keyword evidence="2 5" id="KW-0378">Hydrolase</keyword>
<gene>
    <name evidence="5" type="primary">dapE2</name>
    <name evidence="5" type="ORF">CCHOA_04210</name>
</gene>
<dbReference type="GO" id="GO:0009014">
    <property type="term" value="F:succinyl-diaminopimelate desuccinylase activity"/>
    <property type="evidence" value="ECO:0007669"/>
    <property type="project" value="UniProtKB-UniRule"/>
</dbReference>
<dbReference type="SUPFAM" id="SSF55031">
    <property type="entry name" value="Bacterial exopeptidase dimerisation domain"/>
    <property type="match status" value="1"/>
</dbReference>
<dbReference type="GO" id="GO:0008777">
    <property type="term" value="F:acetylornithine deacetylase activity"/>
    <property type="evidence" value="ECO:0007669"/>
    <property type="project" value="TreeGrafter"/>
</dbReference>
<dbReference type="EMBL" id="CP033896">
    <property type="protein sequence ID" value="AZA13251.1"/>
    <property type="molecule type" value="Genomic_DNA"/>
</dbReference>
<dbReference type="InterPro" id="IPR036264">
    <property type="entry name" value="Bact_exopeptidase_dim_dom"/>
</dbReference>
<dbReference type="InterPro" id="IPR011650">
    <property type="entry name" value="Peptidase_M20_dimer"/>
</dbReference>
<dbReference type="KEGG" id="ccho:CCHOA_04210"/>
<name>A0A3G6J578_9CORY</name>
<dbReference type="PANTHER" id="PTHR43808:SF31">
    <property type="entry name" value="N-ACETYL-L-CITRULLINE DEACETYLASE"/>
    <property type="match status" value="1"/>
</dbReference>
<feature type="domain" description="Peptidase M20 dimerisation" evidence="4">
    <location>
        <begin position="257"/>
        <end position="356"/>
    </location>
</feature>
<dbReference type="Proteomes" id="UP000269019">
    <property type="component" value="Chromosome"/>
</dbReference>
<dbReference type="Pfam" id="PF07687">
    <property type="entry name" value="M20_dimer"/>
    <property type="match status" value="1"/>
</dbReference>
<dbReference type="GO" id="GO:0046872">
    <property type="term" value="F:metal ion binding"/>
    <property type="evidence" value="ECO:0007669"/>
    <property type="project" value="UniProtKB-KW"/>
</dbReference>
<reference evidence="5 6" key="1">
    <citation type="submission" date="2018-11" db="EMBL/GenBank/DDBJ databases">
        <authorList>
            <person name="Kleinhagauer T."/>
            <person name="Glaeser S.P."/>
            <person name="Spergser J."/>
            <person name="Ruckert C."/>
            <person name="Kaempfer P."/>
            <person name="Busse H.-J."/>
        </authorList>
    </citation>
    <scope>NUCLEOTIDE SEQUENCE [LARGE SCALE GENOMIC DNA]</scope>
    <source>
        <strain evidence="5 6">200CH</strain>
    </source>
</reference>
<evidence type="ECO:0000256" key="2">
    <source>
        <dbReference type="ARBA" id="ARBA00022801"/>
    </source>
</evidence>
<proteinExistence type="predicted"/>
<dbReference type="NCBIfam" id="TIGR01900">
    <property type="entry name" value="dapE-gram_pos"/>
    <property type="match status" value="1"/>
</dbReference>
<dbReference type="PANTHER" id="PTHR43808">
    <property type="entry name" value="ACETYLORNITHINE DEACETYLASE"/>
    <property type="match status" value="1"/>
</dbReference>
<evidence type="ECO:0000313" key="5">
    <source>
        <dbReference type="EMBL" id="AZA13251.1"/>
    </source>
</evidence>
<evidence type="ECO:0000313" key="6">
    <source>
        <dbReference type="Proteomes" id="UP000269019"/>
    </source>
</evidence>
<dbReference type="InterPro" id="IPR002933">
    <property type="entry name" value="Peptidase_M20"/>
</dbReference>
<accession>A0A3G6J578</accession>
<protein>
    <recommendedName>
        <fullName evidence="3">Succinyl-diaminopimelate desuccinylase</fullName>
        <ecNumber evidence="3">3.5.1.18</ecNumber>
    </recommendedName>
</protein>
<dbReference type="EC" id="3.5.1.18" evidence="3"/>
<dbReference type="GO" id="GO:0006526">
    <property type="term" value="P:L-arginine biosynthetic process"/>
    <property type="evidence" value="ECO:0007669"/>
    <property type="project" value="TreeGrafter"/>
</dbReference>
<dbReference type="GO" id="GO:0009089">
    <property type="term" value="P:lysine biosynthetic process via diaminopimelate"/>
    <property type="evidence" value="ECO:0007669"/>
    <property type="project" value="UniProtKB-UniRule"/>
</dbReference>
<dbReference type="InterPro" id="IPR010174">
    <property type="entry name" value="Succinyl-DAP_deSuclase_DapE"/>
</dbReference>
<keyword evidence="6" id="KW-1185">Reference proteome</keyword>
<organism evidence="5 6">
    <name type="scientific">Corynebacterium choanae</name>
    <dbReference type="NCBI Taxonomy" id="1862358"/>
    <lineage>
        <taxon>Bacteria</taxon>
        <taxon>Bacillati</taxon>
        <taxon>Actinomycetota</taxon>
        <taxon>Actinomycetes</taxon>
        <taxon>Mycobacteriales</taxon>
        <taxon>Corynebacteriaceae</taxon>
        <taxon>Corynebacterium</taxon>
    </lineage>
</organism>
<evidence type="ECO:0000256" key="3">
    <source>
        <dbReference type="NCBIfam" id="TIGR01900"/>
    </source>
</evidence>
<dbReference type="AlphaFoldDB" id="A0A3G6J578"/>
<dbReference type="Gene3D" id="3.40.630.10">
    <property type="entry name" value="Zn peptidases"/>
    <property type="match status" value="1"/>
</dbReference>
<sequence>MFSLLLQHRVGCEQSNSVIVVVFPHVGKHQRCSYSAQPANAPPHSDPPVHELRKTRQYEPPYYGQQHASTITWKVKSTLLDLFADPITLTRQLVDIASPSHEEQALCDALEEALTATIASGALQQPLTMERIANNLIVRTDLGFDQRVILAGHLDTVPVADNVPSAFITDDQGQQALFGCGTVDMKSGDAVFLHTLLQACRAGTLAVDVTLILYEAEEVAERFNGLKHLAETRPELLQGDVAILGEPTAATIEAGCQGSIRLKITAHGTRAHSARSWMGHNAMHDLAAVISRVARYTARNIVIDGCEYREGLNVTWCESGVATNTIPDQAWMFVNFRFAPDRSVEQALTHLLEVLELSPEQRVAPDAAPQLPDGTITYVIDDACAGALPGLDQSAAAELVAATGETPRAKYGWTDVSRFAALGIPAVNFGPGDPSFAHKRDEQCPLWMITRVSEVLHDYLTGNSVTNA</sequence>
<keyword evidence="1" id="KW-0479">Metal-binding</keyword>
<dbReference type="InterPro" id="IPR050072">
    <property type="entry name" value="Peptidase_M20A"/>
</dbReference>
<evidence type="ECO:0000259" key="4">
    <source>
        <dbReference type="Pfam" id="PF07687"/>
    </source>
</evidence>
<dbReference type="SUPFAM" id="SSF53187">
    <property type="entry name" value="Zn-dependent exopeptidases"/>
    <property type="match status" value="1"/>
</dbReference>